<dbReference type="PANTHER" id="PTHR12806:SF0">
    <property type="entry name" value="VACUOLAR-SORTING PROTEIN SNF8"/>
    <property type="match status" value="1"/>
</dbReference>
<name>A0A7S0ZAI5_9RHOD</name>
<dbReference type="GO" id="GO:0000814">
    <property type="term" value="C:ESCRT II complex"/>
    <property type="evidence" value="ECO:0007669"/>
    <property type="project" value="InterPro"/>
</dbReference>
<dbReference type="EMBL" id="HBFP01000186">
    <property type="protein sequence ID" value="CAD8815750.1"/>
    <property type="molecule type" value="Transcribed_RNA"/>
</dbReference>
<dbReference type="Gene3D" id="1.10.10.10">
    <property type="entry name" value="Winged helix-like DNA-binding domain superfamily/Winged helix DNA-binding domain"/>
    <property type="match status" value="2"/>
</dbReference>
<dbReference type="SUPFAM" id="SSF46785">
    <property type="entry name" value="Winged helix' DNA-binding domain"/>
    <property type="match status" value="2"/>
</dbReference>
<dbReference type="GO" id="GO:0043328">
    <property type="term" value="P:protein transport to vacuole involved in ubiquitin-dependent protein catabolic process via the multivesicular body sorting pathway"/>
    <property type="evidence" value="ECO:0007669"/>
    <property type="project" value="TreeGrafter"/>
</dbReference>
<accession>A0A7S0ZAI5</accession>
<dbReference type="Pfam" id="PF04157">
    <property type="entry name" value="EAP30"/>
    <property type="match status" value="1"/>
</dbReference>
<sequence length="243" mass="27840">MRRGIGVSGLQEEAMRQRAFEERGAALEAETVEKMKLQMIEFQKNLEIFAKNHKKEIQTNPEFRTQFHKMCATAGVDPLTSTKGVWSEVLGVGNYYYELAIRTAEICINTRVLNGGMLEVSECKKRLEQKRFTYTEHVSEDDIERAVKKLKVLQGGFDIVRLGKKSVIQSIPMELSPDHTTILRLAENTGFLTLSSTVNALKWQENRVRDAFEYFLQHEIAWIDTQTKESTYWFLGLVKGAAL</sequence>
<evidence type="ECO:0000313" key="2">
    <source>
        <dbReference type="EMBL" id="CAD8815750.1"/>
    </source>
</evidence>
<dbReference type="PANTHER" id="PTHR12806">
    <property type="entry name" value="EAP30 SUBUNIT OF ELL COMPLEX"/>
    <property type="match status" value="1"/>
</dbReference>
<protein>
    <recommendedName>
        <fullName evidence="3">Vacuolar-sorting protein SNF8</fullName>
    </recommendedName>
</protein>
<dbReference type="FunFam" id="1.10.10.10:FF:000085">
    <property type="entry name" value="Vacuolar-sorting protein SNF8"/>
    <property type="match status" value="1"/>
</dbReference>
<reference evidence="2" key="1">
    <citation type="submission" date="2021-01" db="EMBL/GenBank/DDBJ databases">
        <authorList>
            <person name="Corre E."/>
            <person name="Pelletier E."/>
            <person name="Niang G."/>
            <person name="Scheremetjew M."/>
            <person name="Finn R."/>
            <person name="Kale V."/>
            <person name="Holt S."/>
            <person name="Cochrane G."/>
            <person name="Meng A."/>
            <person name="Brown T."/>
            <person name="Cohen L."/>
        </authorList>
    </citation>
    <scope>NUCLEOTIDE SEQUENCE</scope>
    <source>
        <strain evidence="2">CCMP3278</strain>
    </source>
</reference>
<dbReference type="InterPro" id="IPR040608">
    <property type="entry name" value="Snf8/Vps36"/>
</dbReference>
<dbReference type="AlphaFoldDB" id="A0A7S0ZAI5"/>
<gene>
    <name evidence="2" type="ORF">TOLI1172_LOCUS138</name>
</gene>
<evidence type="ECO:0008006" key="3">
    <source>
        <dbReference type="Google" id="ProtNLM"/>
    </source>
</evidence>
<organism evidence="2">
    <name type="scientific">Timspurckia oligopyrenoides</name>
    <dbReference type="NCBI Taxonomy" id="708627"/>
    <lineage>
        <taxon>Eukaryota</taxon>
        <taxon>Rhodophyta</taxon>
        <taxon>Bangiophyceae</taxon>
        <taxon>Porphyridiales</taxon>
        <taxon>Porphyridiaceae</taxon>
        <taxon>Timspurckia</taxon>
    </lineage>
</organism>
<dbReference type="Gene3D" id="6.10.140.180">
    <property type="match status" value="1"/>
</dbReference>
<evidence type="ECO:0000256" key="1">
    <source>
        <dbReference type="ARBA" id="ARBA00009834"/>
    </source>
</evidence>
<dbReference type="InterPro" id="IPR036388">
    <property type="entry name" value="WH-like_DNA-bd_sf"/>
</dbReference>
<comment type="similarity">
    <text evidence="1">Belongs to the SNF8 family.</text>
</comment>
<dbReference type="InterPro" id="IPR016689">
    <property type="entry name" value="ESCRT-2_cplx_Snf8"/>
</dbReference>
<proteinExistence type="inferred from homology"/>
<dbReference type="InterPro" id="IPR036390">
    <property type="entry name" value="WH_DNA-bd_sf"/>
</dbReference>